<keyword evidence="2" id="KW-1185">Reference proteome</keyword>
<dbReference type="OrthoDB" id="2011474at2759"/>
<protein>
    <submittedName>
        <fullName evidence="1">Uncharacterized protein</fullName>
    </submittedName>
</protein>
<dbReference type="Proteomes" id="UP000250235">
    <property type="component" value="Unassembled WGS sequence"/>
</dbReference>
<dbReference type="AlphaFoldDB" id="A0A2Z7CK30"/>
<evidence type="ECO:0000313" key="1">
    <source>
        <dbReference type="EMBL" id="KZV47442.1"/>
    </source>
</evidence>
<reference evidence="1 2" key="1">
    <citation type="journal article" date="2015" name="Proc. Natl. Acad. Sci. U.S.A.">
        <title>The resurrection genome of Boea hygrometrica: A blueprint for survival of dehydration.</title>
        <authorList>
            <person name="Xiao L."/>
            <person name="Yang G."/>
            <person name="Zhang L."/>
            <person name="Yang X."/>
            <person name="Zhao S."/>
            <person name="Ji Z."/>
            <person name="Zhou Q."/>
            <person name="Hu M."/>
            <person name="Wang Y."/>
            <person name="Chen M."/>
            <person name="Xu Y."/>
            <person name="Jin H."/>
            <person name="Xiao X."/>
            <person name="Hu G."/>
            <person name="Bao F."/>
            <person name="Hu Y."/>
            <person name="Wan P."/>
            <person name="Li L."/>
            <person name="Deng X."/>
            <person name="Kuang T."/>
            <person name="Xiang C."/>
            <person name="Zhu J.K."/>
            <person name="Oliver M.J."/>
            <person name="He Y."/>
        </authorList>
    </citation>
    <scope>NUCLEOTIDE SEQUENCE [LARGE SCALE GENOMIC DNA]</scope>
    <source>
        <strain evidence="2">cv. XS01</strain>
    </source>
</reference>
<gene>
    <name evidence="1" type="ORF">F511_32310</name>
</gene>
<name>A0A2Z7CK30_9LAMI</name>
<proteinExistence type="predicted"/>
<organism evidence="1 2">
    <name type="scientific">Dorcoceras hygrometricum</name>
    <dbReference type="NCBI Taxonomy" id="472368"/>
    <lineage>
        <taxon>Eukaryota</taxon>
        <taxon>Viridiplantae</taxon>
        <taxon>Streptophyta</taxon>
        <taxon>Embryophyta</taxon>
        <taxon>Tracheophyta</taxon>
        <taxon>Spermatophyta</taxon>
        <taxon>Magnoliopsida</taxon>
        <taxon>eudicotyledons</taxon>
        <taxon>Gunneridae</taxon>
        <taxon>Pentapetalae</taxon>
        <taxon>asterids</taxon>
        <taxon>lamiids</taxon>
        <taxon>Lamiales</taxon>
        <taxon>Gesneriaceae</taxon>
        <taxon>Didymocarpoideae</taxon>
        <taxon>Trichosporeae</taxon>
        <taxon>Loxocarpinae</taxon>
        <taxon>Dorcoceras</taxon>
    </lineage>
</organism>
<accession>A0A2Z7CK30</accession>
<dbReference type="EMBL" id="KQ995284">
    <property type="protein sequence ID" value="KZV47442.1"/>
    <property type="molecule type" value="Genomic_DNA"/>
</dbReference>
<sequence>MASYLISSNLHIDFDSFFGIDDARLVQMFESFIATGLKDFLGCPALFYEAALTEFFKNGLVRDGMVVSTIGGTTVEISEEIFAVAFVLPTEGLTDLSEVPKDLVFDARSLFSELTRERFLLMTAITFYVKVNWSWLLFDVLKDMVTPGSRQAKGYAIQICVLLKNVQGLELGEYKAFPTPRILNEKTVHRYVVINEKVGAEEVVDAPKVKKAPKAKAASKKRPADVVATEPVAKKKRATKKKSGLENVSVAQEAVPIQIIEPIPAAPAEEPIVEESSFKKLPTIKVEDISEKEDQVLYWGETDSTRVALNRKVHRATDLNVIDMLSDLHLFLLEELKQQTLAHDLRGVRACCSQLFEGRLRTRGAVMTLPDFEVARQRSYADTLPPLSDFFQVNEEKISLFSGLSAADIRGFVSSIASERTVLRNVQTAQDSAAVAPSVQLLDQCPFSFSSSDDSMHFDDHDTATTSFSLPATATPDITEALAQMRASIEQFKDRDDGAKLKDTLLLHLHDIEKRFTASFC</sequence>
<evidence type="ECO:0000313" key="2">
    <source>
        <dbReference type="Proteomes" id="UP000250235"/>
    </source>
</evidence>